<reference evidence="1" key="1">
    <citation type="submission" date="2020-07" db="EMBL/GenBank/DDBJ databases">
        <title>Huge and variable diversity of episymbiotic CPR bacteria and DPANN archaea in groundwater ecosystems.</title>
        <authorList>
            <person name="He C.Y."/>
            <person name="Keren R."/>
            <person name="Whittaker M."/>
            <person name="Farag I.F."/>
            <person name="Doudna J."/>
            <person name="Cate J.H.D."/>
            <person name="Banfield J.F."/>
        </authorList>
    </citation>
    <scope>NUCLEOTIDE SEQUENCE</scope>
    <source>
        <strain evidence="1">NC_groundwater_1520_Pr4_B-0.1um_53_5</strain>
    </source>
</reference>
<gene>
    <name evidence="1" type="ORF">HY768_00930</name>
</gene>
<comment type="caution">
    <text evidence="1">The sequence shown here is derived from an EMBL/GenBank/DDBJ whole genome shotgun (WGS) entry which is preliminary data.</text>
</comment>
<dbReference type="EMBL" id="JACQXR010000009">
    <property type="protein sequence ID" value="MBI4725785.1"/>
    <property type="molecule type" value="Genomic_DNA"/>
</dbReference>
<organism evidence="1 2">
    <name type="scientific">candidate division TA06 bacterium</name>
    <dbReference type="NCBI Taxonomy" id="2250710"/>
    <lineage>
        <taxon>Bacteria</taxon>
        <taxon>Bacteria division TA06</taxon>
    </lineage>
</organism>
<evidence type="ECO:0000313" key="2">
    <source>
        <dbReference type="Proteomes" id="UP000736328"/>
    </source>
</evidence>
<proteinExistence type="predicted"/>
<evidence type="ECO:0000313" key="1">
    <source>
        <dbReference type="EMBL" id="MBI4725785.1"/>
    </source>
</evidence>
<protein>
    <submittedName>
        <fullName evidence="1">Uncharacterized protein</fullName>
    </submittedName>
</protein>
<name>A0A933I710_UNCT6</name>
<accession>A0A933I710</accession>
<dbReference type="AlphaFoldDB" id="A0A933I710"/>
<sequence>MAYLTYAQQSAFAHIVVQLMKDNQTQLKEAGFDAAKKIASLETFVKQAVEDDVRQEQLKSELAKATDKAVKSLDTTYKQASSLVDAMVGVIGKDTPLAKRMRQLRDQMQLEARRGKRQPK</sequence>
<dbReference type="Proteomes" id="UP000736328">
    <property type="component" value="Unassembled WGS sequence"/>
</dbReference>